<proteinExistence type="predicted"/>
<dbReference type="PATRIC" id="fig|242163.4.peg.2294"/>
<comment type="caution">
    <text evidence="2">The sequence shown here is derived from an EMBL/GenBank/DDBJ whole genome shotgun (WGS) entry which is preliminary data.</text>
</comment>
<dbReference type="InterPro" id="IPR013766">
    <property type="entry name" value="Thioredoxin_domain"/>
</dbReference>
<dbReference type="RefSeq" id="WP_050455340.1">
    <property type="nucleotide sequence ID" value="NZ_LFJJ01000183.1"/>
</dbReference>
<dbReference type="Gene3D" id="3.40.30.10">
    <property type="entry name" value="Glutaredoxin"/>
    <property type="match status" value="1"/>
</dbReference>
<keyword evidence="3" id="KW-1185">Reference proteome</keyword>
<gene>
    <name evidence="2" type="ORF">BVER_02404c</name>
</gene>
<dbReference type="CDD" id="cd02947">
    <property type="entry name" value="TRX_family"/>
    <property type="match status" value="1"/>
</dbReference>
<sequence length="112" mass="12262">MSMNTEYAKTAPERAEIDALTAPTVVEFGTDWCGHCRAAQPLIAQAFQGHGDIAHMKIEDGKSRALGRSFRVTLWPTLVFMLGGKEVARVVRPRDAAEVRDALALIDEPLAQ</sequence>
<dbReference type="Proteomes" id="UP000036959">
    <property type="component" value="Unassembled WGS sequence"/>
</dbReference>
<dbReference type="EMBL" id="LFJJ01000183">
    <property type="protein sequence ID" value="KND58420.1"/>
    <property type="molecule type" value="Genomic_DNA"/>
</dbReference>
<evidence type="ECO:0000313" key="3">
    <source>
        <dbReference type="Proteomes" id="UP000036959"/>
    </source>
</evidence>
<protein>
    <submittedName>
        <fullName evidence="2">Thioredoxin</fullName>
    </submittedName>
</protein>
<accession>A0A0L0M803</accession>
<dbReference type="OrthoDB" id="215495at2"/>
<reference evidence="3" key="1">
    <citation type="submission" date="2015-06" db="EMBL/GenBank/DDBJ databases">
        <title>Comparative genomics of Burkholderia leaf nodule symbionts.</title>
        <authorList>
            <person name="Carlier A."/>
            <person name="Eberl L."/>
            <person name="Pinto-Carbo M."/>
        </authorList>
    </citation>
    <scope>NUCLEOTIDE SEQUENCE [LARGE SCALE GENOMIC DNA]</scope>
    <source>
        <strain evidence="3">UZHbot4</strain>
    </source>
</reference>
<evidence type="ECO:0000313" key="2">
    <source>
        <dbReference type="EMBL" id="KND58420.1"/>
    </source>
</evidence>
<dbReference type="Pfam" id="PF00085">
    <property type="entry name" value="Thioredoxin"/>
    <property type="match status" value="1"/>
</dbReference>
<feature type="domain" description="Thioredoxin" evidence="1">
    <location>
        <begin position="1"/>
        <end position="111"/>
    </location>
</feature>
<dbReference type="AlphaFoldDB" id="A0A0L0M803"/>
<organism evidence="2 3">
    <name type="scientific">Candidatus Burkholderia verschuerenii</name>
    <dbReference type="NCBI Taxonomy" id="242163"/>
    <lineage>
        <taxon>Bacteria</taxon>
        <taxon>Pseudomonadati</taxon>
        <taxon>Pseudomonadota</taxon>
        <taxon>Betaproteobacteria</taxon>
        <taxon>Burkholderiales</taxon>
        <taxon>Burkholderiaceae</taxon>
        <taxon>Burkholderia</taxon>
    </lineage>
</organism>
<name>A0A0L0M803_9BURK</name>
<dbReference type="PROSITE" id="PS51352">
    <property type="entry name" value="THIOREDOXIN_2"/>
    <property type="match status" value="1"/>
</dbReference>
<dbReference type="InterPro" id="IPR036249">
    <property type="entry name" value="Thioredoxin-like_sf"/>
</dbReference>
<evidence type="ECO:0000259" key="1">
    <source>
        <dbReference type="PROSITE" id="PS51352"/>
    </source>
</evidence>
<dbReference type="SUPFAM" id="SSF52833">
    <property type="entry name" value="Thioredoxin-like"/>
    <property type="match status" value="1"/>
</dbReference>